<evidence type="ECO:0000313" key="13">
    <source>
        <dbReference type="EMBL" id="KUM25145.1"/>
    </source>
</evidence>
<dbReference type="GO" id="GO:0015940">
    <property type="term" value="P:pantothenate biosynthetic process"/>
    <property type="evidence" value="ECO:0007669"/>
    <property type="project" value="UniProtKB-UniPathway"/>
</dbReference>
<evidence type="ECO:0000256" key="6">
    <source>
        <dbReference type="ARBA" id="ARBA00022655"/>
    </source>
</evidence>
<organism evidence="13 14">
    <name type="scientific">Rhizobium loti</name>
    <name type="common">Mesorhizobium loti</name>
    <dbReference type="NCBI Taxonomy" id="381"/>
    <lineage>
        <taxon>Bacteria</taxon>
        <taxon>Pseudomonadati</taxon>
        <taxon>Pseudomonadota</taxon>
        <taxon>Alphaproteobacteria</taxon>
        <taxon>Hyphomicrobiales</taxon>
        <taxon>Phyllobacteriaceae</taxon>
        <taxon>Mesorhizobium</taxon>
    </lineage>
</organism>
<evidence type="ECO:0000256" key="5">
    <source>
        <dbReference type="ARBA" id="ARBA00019465"/>
    </source>
</evidence>
<dbReference type="UniPathway" id="UPA00028">
    <property type="reaction ID" value="UER00004"/>
</dbReference>
<dbReference type="Gene3D" id="3.40.50.720">
    <property type="entry name" value="NAD(P)-binding Rossmann-like Domain"/>
    <property type="match status" value="1"/>
</dbReference>
<comment type="caution">
    <text evidence="13">The sequence shown here is derived from an EMBL/GenBank/DDBJ whole genome shotgun (WGS) entry which is preliminary data.</text>
</comment>
<dbReference type="InterPro" id="IPR036291">
    <property type="entry name" value="NAD(P)-bd_dom_sf"/>
</dbReference>
<evidence type="ECO:0000256" key="10">
    <source>
        <dbReference type="ARBA" id="ARBA00048793"/>
    </source>
</evidence>
<dbReference type="OrthoDB" id="9796561at2"/>
<dbReference type="InterPro" id="IPR013328">
    <property type="entry name" value="6PGD_dom2"/>
</dbReference>
<proteinExistence type="inferred from homology"/>
<evidence type="ECO:0000259" key="11">
    <source>
        <dbReference type="Pfam" id="PF02558"/>
    </source>
</evidence>
<comment type="catalytic activity">
    <reaction evidence="10">
        <text>(R)-pantoate + NADP(+) = 2-dehydropantoate + NADPH + H(+)</text>
        <dbReference type="Rhea" id="RHEA:16233"/>
        <dbReference type="ChEBI" id="CHEBI:11561"/>
        <dbReference type="ChEBI" id="CHEBI:15378"/>
        <dbReference type="ChEBI" id="CHEBI:15980"/>
        <dbReference type="ChEBI" id="CHEBI:57783"/>
        <dbReference type="ChEBI" id="CHEBI:58349"/>
        <dbReference type="EC" id="1.1.1.169"/>
    </reaction>
</comment>
<dbReference type="FunFam" id="1.10.1040.10:FF:000017">
    <property type="entry name" value="2-dehydropantoate 2-reductase"/>
    <property type="match status" value="1"/>
</dbReference>
<dbReference type="Gene3D" id="1.10.1040.10">
    <property type="entry name" value="N-(1-d-carboxylethyl)-l-norvaline Dehydrogenase, domain 2"/>
    <property type="match status" value="1"/>
</dbReference>
<evidence type="ECO:0000256" key="3">
    <source>
        <dbReference type="ARBA" id="ARBA00007870"/>
    </source>
</evidence>
<dbReference type="InterPro" id="IPR008927">
    <property type="entry name" value="6-PGluconate_DH-like_C_sf"/>
</dbReference>
<evidence type="ECO:0000313" key="14">
    <source>
        <dbReference type="Proteomes" id="UP000053176"/>
    </source>
</evidence>
<comment type="pathway">
    <text evidence="2">Cofactor biosynthesis; (R)-pantothenate biosynthesis; (R)-pantoate from 3-methyl-2-oxobutanoate: step 2/2.</text>
</comment>
<dbReference type="AlphaFoldDB" id="A0A117N2M5"/>
<sequence length="328" mass="34804">MRITVFGAGAIGGYLAAKLAIAGRVDLSIVARGAHLEAIKADGLRLIEDGKETVASVRAVALAEELGEQDYVVLALKAHSLAPALGEIAPLLGEGTAVVTMQNGVPWWYFHKAGGALEGTRLDAVDPGGTIWERITPERVIGSVVYPAVEVDAPGLIRHVEGTRFSLGEPSGEKSERVTALAREMVKAGLQAPVREDIRSEIWVKLWGNLSFNPISALTGSTLAAIVTDEGTRAVARAMMLEAQAIGESLGVRFLIPVDRRIKGAGDVGEHKTSMLQDLERGRPMEIDALVSAVQELGRLTGQPTPTIDTVLALVRRLAIGRGCYSPL</sequence>
<dbReference type="InterPro" id="IPR013332">
    <property type="entry name" value="KPR_N"/>
</dbReference>
<dbReference type="NCBIfam" id="NF005089">
    <property type="entry name" value="PRK06522.1-4"/>
    <property type="match status" value="1"/>
</dbReference>
<evidence type="ECO:0000256" key="8">
    <source>
        <dbReference type="ARBA" id="ARBA00023002"/>
    </source>
</evidence>
<dbReference type="InterPro" id="IPR013752">
    <property type="entry name" value="KPA_reductase"/>
</dbReference>
<evidence type="ECO:0000256" key="4">
    <source>
        <dbReference type="ARBA" id="ARBA00013014"/>
    </source>
</evidence>
<protein>
    <recommendedName>
        <fullName evidence="5">2-dehydropantoate 2-reductase</fullName>
        <ecNumber evidence="4">1.1.1.169</ecNumber>
    </recommendedName>
    <alternativeName>
        <fullName evidence="9">Ketopantoate reductase</fullName>
    </alternativeName>
</protein>
<evidence type="ECO:0000256" key="9">
    <source>
        <dbReference type="ARBA" id="ARBA00032024"/>
    </source>
</evidence>
<dbReference type="PANTHER" id="PTHR21708">
    <property type="entry name" value="PROBABLE 2-DEHYDROPANTOATE 2-REDUCTASE"/>
    <property type="match status" value="1"/>
</dbReference>
<comment type="similarity">
    <text evidence="3">Belongs to the ketopantoate reductase family.</text>
</comment>
<evidence type="ECO:0000256" key="1">
    <source>
        <dbReference type="ARBA" id="ARBA00002919"/>
    </source>
</evidence>
<dbReference type="Proteomes" id="UP000053176">
    <property type="component" value="Unassembled WGS sequence"/>
</dbReference>
<dbReference type="SUPFAM" id="SSF51735">
    <property type="entry name" value="NAD(P)-binding Rossmann-fold domains"/>
    <property type="match status" value="1"/>
</dbReference>
<evidence type="ECO:0000259" key="12">
    <source>
        <dbReference type="Pfam" id="PF08546"/>
    </source>
</evidence>
<keyword evidence="8" id="KW-0560">Oxidoreductase</keyword>
<dbReference type="GO" id="GO:0005737">
    <property type="term" value="C:cytoplasm"/>
    <property type="evidence" value="ECO:0007669"/>
    <property type="project" value="TreeGrafter"/>
</dbReference>
<dbReference type="EMBL" id="LPWA01000121">
    <property type="protein sequence ID" value="KUM25145.1"/>
    <property type="molecule type" value="Genomic_DNA"/>
</dbReference>
<comment type="function">
    <text evidence="1">Catalyzes the NADPH-dependent reduction of ketopantoate into pantoic acid.</text>
</comment>
<gene>
    <name evidence="13" type="ORF">AU467_27010</name>
</gene>
<evidence type="ECO:0000256" key="2">
    <source>
        <dbReference type="ARBA" id="ARBA00004994"/>
    </source>
</evidence>
<feature type="domain" description="Ketopantoate reductase N-terminal" evidence="11">
    <location>
        <begin position="3"/>
        <end position="170"/>
    </location>
</feature>
<accession>A0A117N2M5</accession>
<dbReference type="SUPFAM" id="SSF48179">
    <property type="entry name" value="6-phosphogluconate dehydrogenase C-terminal domain-like"/>
    <property type="match status" value="1"/>
</dbReference>
<dbReference type="PANTHER" id="PTHR21708:SF45">
    <property type="entry name" value="2-DEHYDROPANTOATE 2-REDUCTASE"/>
    <property type="match status" value="1"/>
</dbReference>
<reference evidence="13 14" key="1">
    <citation type="submission" date="2015-12" db="EMBL/GenBank/DDBJ databases">
        <title>Draft genome sequence of Mesorhizobium sp. UFLA 01-765, a multitolerant efficient symbiont and plant-growth promoting strain isolated from Zn-mining soil using Leucaena leucocephala as a trap plant.</title>
        <authorList>
            <person name="Rangel W.M."/>
            <person name="Thijs S."/>
            <person name="Longatti S.M."/>
            <person name="Moreira F.M."/>
            <person name="Weyens N."/>
            <person name="Vangronsveld J."/>
            <person name="Van Hamme J.D."/>
            <person name="Bottos E.M."/>
            <person name="Rineau F."/>
        </authorList>
    </citation>
    <scope>NUCLEOTIDE SEQUENCE [LARGE SCALE GENOMIC DNA]</scope>
    <source>
        <strain evidence="13 14">UFLA 01-765</strain>
    </source>
</reference>
<evidence type="ECO:0000256" key="7">
    <source>
        <dbReference type="ARBA" id="ARBA00022857"/>
    </source>
</evidence>
<dbReference type="Pfam" id="PF02558">
    <property type="entry name" value="ApbA"/>
    <property type="match status" value="1"/>
</dbReference>
<feature type="domain" description="Ketopantoate reductase C-terminal" evidence="12">
    <location>
        <begin position="197"/>
        <end position="317"/>
    </location>
</feature>
<dbReference type="InterPro" id="IPR051402">
    <property type="entry name" value="KPR-Related"/>
</dbReference>
<keyword evidence="7" id="KW-0521">NADP</keyword>
<dbReference type="FunFam" id="3.40.50.720:FF:000307">
    <property type="entry name" value="2-dehydropantoate 2-reductase"/>
    <property type="match status" value="1"/>
</dbReference>
<dbReference type="EC" id="1.1.1.169" evidence="4"/>
<dbReference type="Pfam" id="PF08546">
    <property type="entry name" value="ApbA_C"/>
    <property type="match status" value="1"/>
</dbReference>
<keyword evidence="6" id="KW-0566">Pantothenate biosynthesis</keyword>
<dbReference type="GO" id="GO:0008677">
    <property type="term" value="F:2-dehydropantoate 2-reductase activity"/>
    <property type="evidence" value="ECO:0007669"/>
    <property type="project" value="UniProtKB-EC"/>
</dbReference>
<name>A0A117N2M5_RHILI</name>